<evidence type="ECO:0000256" key="1">
    <source>
        <dbReference type="SAM" id="SignalP"/>
    </source>
</evidence>
<dbReference type="RefSeq" id="WP_188769992.1">
    <property type="nucleotide sequence ID" value="NZ_BMKK01000013.1"/>
</dbReference>
<dbReference type="Pfam" id="PF19572">
    <property type="entry name" value="PorV"/>
    <property type="match status" value="1"/>
</dbReference>
<reference evidence="3" key="2">
    <citation type="submission" date="2020-09" db="EMBL/GenBank/DDBJ databases">
        <authorList>
            <person name="Sun Q."/>
            <person name="Zhou Y."/>
        </authorList>
    </citation>
    <scope>NUCLEOTIDE SEQUENCE</scope>
    <source>
        <strain evidence="3">CGMCC 1.15958</strain>
    </source>
</reference>
<dbReference type="InterPro" id="IPR045741">
    <property type="entry name" value="PorV"/>
</dbReference>
<feature type="signal peptide" evidence="1">
    <location>
        <begin position="1"/>
        <end position="19"/>
    </location>
</feature>
<evidence type="ECO:0000313" key="4">
    <source>
        <dbReference type="Proteomes" id="UP000609064"/>
    </source>
</evidence>
<organism evidence="3 4">
    <name type="scientific">Emticicia aquatilis</name>
    <dbReference type="NCBI Taxonomy" id="1537369"/>
    <lineage>
        <taxon>Bacteria</taxon>
        <taxon>Pseudomonadati</taxon>
        <taxon>Bacteroidota</taxon>
        <taxon>Cytophagia</taxon>
        <taxon>Cytophagales</taxon>
        <taxon>Leadbetterellaceae</taxon>
        <taxon>Emticicia</taxon>
    </lineage>
</organism>
<feature type="chain" id="PRO_5038077071" description="Type IX secretion system protein PorV domain-containing protein" evidence="1">
    <location>
        <begin position="20"/>
        <end position="328"/>
    </location>
</feature>
<name>A0A916Z6W2_9BACT</name>
<keyword evidence="1" id="KW-0732">Signal</keyword>
<reference evidence="3" key="1">
    <citation type="journal article" date="2014" name="Int. J. Syst. Evol. Microbiol.">
        <title>Complete genome sequence of Corynebacterium casei LMG S-19264T (=DSM 44701T), isolated from a smear-ripened cheese.</title>
        <authorList>
            <consortium name="US DOE Joint Genome Institute (JGI-PGF)"/>
            <person name="Walter F."/>
            <person name="Albersmeier A."/>
            <person name="Kalinowski J."/>
            <person name="Ruckert C."/>
        </authorList>
    </citation>
    <scope>NUCLEOTIDE SEQUENCE</scope>
    <source>
        <strain evidence="3">CGMCC 1.15958</strain>
    </source>
</reference>
<keyword evidence="4" id="KW-1185">Reference proteome</keyword>
<protein>
    <recommendedName>
        <fullName evidence="2">Type IX secretion system protein PorV domain-containing protein</fullName>
    </recommendedName>
</protein>
<gene>
    <name evidence="3" type="ORF">GCM10011514_46550</name>
</gene>
<dbReference type="Proteomes" id="UP000609064">
    <property type="component" value="Unassembled WGS sequence"/>
</dbReference>
<dbReference type="NCBIfam" id="NF033709">
    <property type="entry name" value="PorV_fam"/>
    <property type="match status" value="1"/>
</dbReference>
<dbReference type="EMBL" id="BMKK01000013">
    <property type="protein sequence ID" value="GGD77293.1"/>
    <property type="molecule type" value="Genomic_DNA"/>
</dbReference>
<comment type="caution">
    <text evidence="3">The sequence shown here is derived from an EMBL/GenBank/DDBJ whole genome shotgun (WGS) entry which is preliminary data.</text>
</comment>
<evidence type="ECO:0000313" key="3">
    <source>
        <dbReference type="EMBL" id="GGD77293.1"/>
    </source>
</evidence>
<accession>A0A916Z6W2</accession>
<dbReference type="SUPFAM" id="SSF56935">
    <property type="entry name" value="Porins"/>
    <property type="match status" value="1"/>
</dbReference>
<feature type="domain" description="Type IX secretion system protein PorV" evidence="2">
    <location>
        <begin position="21"/>
        <end position="247"/>
    </location>
</feature>
<sequence>MKRLVTTAFSIALSTNLYAQIAFPFLRIPPDARHSGMGNIGVATSADASANFNNPAKLAFTDRTFGGNITRFAWLKQLTNDMHITNISGYYKTKSRQDAIGIYYRRFDNGRVNFSTPNGQSNGTFTSLDQAVGINYAKKIIDNVSLGVGLKYINSQIIGNNVIGNSSFHTGQGMAGDVGLFGMAGKKDNFKLNYGIALANIGSKINYGQQDFNLPANFRLGVTPTFQKNKNKIMFGFEVNQFFYGAPLAYSIGTEYSFDNTVYARVGYWNGNDAFANYLTFGLGGRIMKQVGLDFAYRIGEGVVYNKTAQFSLVFDIKSFDKEVIKTL</sequence>
<dbReference type="AlphaFoldDB" id="A0A916Z6W2"/>
<dbReference type="Gene3D" id="2.40.160.60">
    <property type="entry name" value="Outer membrane protein transport protein (OMPP1/FadL/TodX)"/>
    <property type="match status" value="1"/>
</dbReference>
<evidence type="ECO:0000259" key="2">
    <source>
        <dbReference type="Pfam" id="PF19572"/>
    </source>
</evidence>
<proteinExistence type="predicted"/>